<keyword evidence="4" id="KW-0804">Transcription</keyword>
<accession>A0A3E3E1Y1</accession>
<dbReference type="Pfam" id="PF04542">
    <property type="entry name" value="Sigma70_r2"/>
    <property type="match status" value="1"/>
</dbReference>
<sequence>MLLFAEVLGGAESVNSNKEIPIDDDMIMEIGKNSKEAFEKFYYATDKVLYAYILSFLKNHEDTMDVLHDTYIKIRSAAHLYKPMNKPMAWVFTIARNLAMTKITKNKRTLYSDKPDIENDLSFSYVTDVEDKMVLITVLKELSNEERSIILLHAISGLKHKEIAEDLKLPLSTVLSKYNRGLKKLKNILEKKGVRYE</sequence>
<dbReference type="CDD" id="cd06171">
    <property type="entry name" value="Sigma70_r4"/>
    <property type="match status" value="1"/>
</dbReference>
<feature type="domain" description="RNA polymerase sigma-70 region 2" evidence="5">
    <location>
        <begin position="48"/>
        <end position="109"/>
    </location>
</feature>
<evidence type="ECO:0000313" key="8">
    <source>
        <dbReference type="Proteomes" id="UP000261212"/>
    </source>
</evidence>
<dbReference type="Gene3D" id="1.10.1740.10">
    <property type="match status" value="1"/>
</dbReference>
<dbReference type="InterPro" id="IPR039425">
    <property type="entry name" value="RNA_pol_sigma-70-like"/>
</dbReference>
<dbReference type="InterPro" id="IPR014284">
    <property type="entry name" value="RNA_pol_sigma-70_dom"/>
</dbReference>
<dbReference type="InterPro" id="IPR036388">
    <property type="entry name" value="WH-like_DNA-bd_sf"/>
</dbReference>
<dbReference type="Proteomes" id="UP000261212">
    <property type="component" value="Unassembled WGS sequence"/>
</dbReference>
<dbReference type="SUPFAM" id="SSF88946">
    <property type="entry name" value="Sigma2 domain of RNA polymerase sigma factors"/>
    <property type="match status" value="1"/>
</dbReference>
<comment type="caution">
    <text evidence="7">The sequence shown here is derived from an EMBL/GenBank/DDBJ whole genome shotgun (WGS) entry which is preliminary data.</text>
</comment>
<dbReference type="GeneID" id="98000238"/>
<dbReference type="InterPro" id="IPR013324">
    <property type="entry name" value="RNA_pol_sigma_r3/r4-like"/>
</dbReference>
<evidence type="ECO:0000259" key="5">
    <source>
        <dbReference type="Pfam" id="PF04542"/>
    </source>
</evidence>
<evidence type="ECO:0000256" key="3">
    <source>
        <dbReference type="ARBA" id="ARBA00023082"/>
    </source>
</evidence>
<feature type="domain" description="RNA polymerase sigma factor 70 region 4 type 2" evidence="6">
    <location>
        <begin position="134"/>
        <end position="185"/>
    </location>
</feature>
<dbReference type="Gene3D" id="1.10.10.10">
    <property type="entry name" value="Winged helix-like DNA-binding domain superfamily/Winged helix DNA-binding domain"/>
    <property type="match status" value="1"/>
</dbReference>
<evidence type="ECO:0000256" key="1">
    <source>
        <dbReference type="ARBA" id="ARBA00010641"/>
    </source>
</evidence>
<dbReference type="InterPro" id="IPR013325">
    <property type="entry name" value="RNA_pol_sigma_r2"/>
</dbReference>
<dbReference type="GO" id="GO:0003677">
    <property type="term" value="F:DNA binding"/>
    <property type="evidence" value="ECO:0007669"/>
    <property type="project" value="InterPro"/>
</dbReference>
<evidence type="ECO:0000256" key="2">
    <source>
        <dbReference type="ARBA" id="ARBA00023015"/>
    </source>
</evidence>
<dbReference type="AlphaFoldDB" id="A0A3E3E1Y1"/>
<dbReference type="GO" id="GO:0016987">
    <property type="term" value="F:sigma factor activity"/>
    <property type="evidence" value="ECO:0007669"/>
    <property type="project" value="UniProtKB-KW"/>
</dbReference>
<dbReference type="SUPFAM" id="SSF88659">
    <property type="entry name" value="Sigma3 and sigma4 domains of RNA polymerase sigma factors"/>
    <property type="match status" value="1"/>
</dbReference>
<evidence type="ECO:0000256" key="4">
    <source>
        <dbReference type="ARBA" id="ARBA00023163"/>
    </source>
</evidence>
<keyword evidence="3" id="KW-0731">Sigma factor</keyword>
<dbReference type="InterPro" id="IPR007627">
    <property type="entry name" value="RNA_pol_sigma70_r2"/>
</dbReference>
<dbReference type="PANTHER" id="PTHR43133:SF62">
    <property type="entry name" value="RNA POLYMERASE SIGMA FACTOR SIGZ"/>
    <property type="match status" value="1"/>
</dbReference>
<keyword evidence="2" id="KW-0805">Transcription regulation</keyword>
<dbReference type="RefSeq" id="WP_007049897.1">
    <property type="nucleotide sequence ID" value="NZ_CABKNJ010000001.1"/>
</dbReference>
<dbReference type="GO" id="GO:0006352">
    <property type="term" value="P:DNA-templated transcription initiation"/>
    <property type="evidence" value="ECO:0007669"/>
    <property type="project" value="InterPro"/>
</dbReference>
<dbReference type="Pfam" id="PF08281">
    <property type="entry name" value="Sigma70_r4_2"/>
    <property type="match status" value="1"/>
</dbReference>
<dbReference type="EMBL" id="QUSM01000002">
    <property type="protein sequence ID" value="RGD75571.1"/>
    <property type="molecule type" value="Genomic_DNA"/>
</dbReference>
<comment type="similarity">
    <text evidence="1">Belongs to the sigma-70 factor family. ECF subfamily.</text>
</comment>
<reference evidence="7 8" key="1">
    <citation type="submission" date="2018-08" db="EMBL/GenBank/DDBJ databases">
        <title>A genome reference for cultivated species of the human gut microbiota.</title>
        <authorList>
            <person name="Zou Y."/>
            <person name="Xue W."/>
            <person name="Luo G."/>
        </authorList>
    </citation>
    <scope>NUCLEOTIDE SEQUENCE [LARGE SCALE GENOMIC DNA]</scope>
    <source>
        <strain evidence="7 8">AM25-6</strain>
    </source>
</reference>
<gene>
    <name evidence="7" type="ORF">DW687_04395</name>
</gene>
<dbReference type="InterPro" id="IPR013249">
    <property type="entry name" value="RNA_pol_sigma70_r4_t2"/>
</dbReference>
<evidence type="ECO:0000313" key="7">
    <source>
        <dbReference type="EMBL" id="RGD75571.1"/>
    </source>
</evidence>
<name>A0A3E3E1Y1_9FIRM</name>
<protein>
    <submittedName>
        <fullName evidence="7">RNA polymerase sigma factor</fullName>
    </submittedName>
</protein>
<proteinExistence type="inferred from homology"/>
<dbReference type="NCBIfam" id="TIGR02937">
    <property type="entry name" value="sigma70-ECF"/>
    <property type="match status" value="1"/>
</dbReference>
<dbReference type="PANTHER" id="PTHR43133">
    <property type="entry name" value="RNA POLYMERASE ECF-TYPE SIGMA FACTO"/>
    <property type="match status" value="1"/>
</dbReference>
<organism evidence="7 8">
    <name type="scientific">Anaerofustis stercorihominis</name>
    <dbReference type="NCBI Taxonomy" id="214853"/>
    <lineage>
        <taxon>Bacteria</taxon>
        <taxon>Bacillati</taxon>
        <taxon>Bacillota</taxon>
        <taxon>Clostridia</taxon>
        <taxon>Eubacteriales</taxon>
        <taxon>Eubacteriaceae</taxon>
        <taxon>Anaerofustis</taxon>
    </lineage>
</organism>
<evidence type="ECO:0000259" key="6">
    <source>
        <dbReference type="Pfam" id="PF08281"/>
    </source>
</evidence>